<evidence type="ECO:0000313" key="3">
    <source>
        <dbReference type="Proteomes" id="UP000325614"/>
    </source>
</evidence>
<organism evidence="2 3">
    <name type="scientific">Microvirga thermotolerans</name>
    <dbReference type="NCBI Taxonomy" id="2651334"/>
    <lineage>
        <taxon>Bacteria</taxon>
        <taxon>Pseudomonadati</taxon>
        <taxon>Pseudomonadota</taxon>
        <taxon>Alphaproteobacteria</taxon>
        <taxon>Hyphomicrobiales</taxon>
        <taxon>Methylobacteriaceae</taxon>
        <taxon>Microvirga</taxon>
    </lineage>
</organism>
<name>A0A5P9JQ37_9HYPH</name>
<reference evidence="2 3" key="1">
    <citation type="submission" date="2019-10" db="EMBL/GenBank/DDBJ databases">
        <title>Isolation, Identification of Microvirga thermotolerans HR1, a novel thermophilic bacterium and Comparative Genomics of the genus Microvirga.</title>
        <authorList>
            <person name="Li J."/>
            <person name="Zhang W."/>
            <person name="Lin M."/>
            <person name="Wang J."/>
        </authorList>
    </citation>
    <scope>NUCLEOTIDE SEQUENCE [LARGE SCALE GENOMIC DNA]</scope>
    <source>
        <strain evidence="2 3">HR1</strain>
    </source>
</reference>
<dbReference type="PANTHER" id="PTHR34387:SF2">
    <property type="entry name" value="SLR1258 PROTEIN"/>
    <property type="match status" value="1"/>
</dbReference>
<feature type="chain" id="PRO_5024959157" evidence="1">
    <location>
        <begin position="37"/>
        <end position="258"/>
    </location>
</feature>
<dbReference type="KEGG" id="mico:GDR74_00885"/>
<dbReference type="Proteomes" id="UP000325614">
    <property type="component" value="Chromosome"/>
</dbReference>
<protein>
    <submittedName>
        <fullName evidence="2">DUF541 domain-containing protein</fullName>
    </submittedName>
</protein>
<dbReference type="InterPro" id="IPR052022">
    <property type="entry name" value="26kDa_periplasmic_antigen"/>
</dbReference>
<keyword evidence="1" id="KW-0732">Signal</keyword>
<dbReference type="AlphaFoldDB" id="A0A5P9JQ37"/>
<evidence type="ECO:0000313" key="2">
    <source>
        <dbReference type="EMBL" id="QFU14882.1"/>
    </source>
</evidence>
<dbReference type="EMBL" id="CP045423">
    <property type="protein sequence ID" value="QFU14882.1"/>
    <property type="molecule type" value="Genomic_DNA"/>
</dbReference>
<dbReference type="Gene3D" id="3.30.70.2970">
    <property type="entry name" value="Protein of unknown function (DUF541), domain 2"/>
    <property type="match status" value="1"/>
</dbReference>
<dbReference type="InterPro" id="IPR007497">
    <property type="entry name" value="SIMPL/DUF541"/>
</dbReference>
<dbReference type="PANTHER" id="PTHR34387">
    <property type="entry name" value="SLR1258 PROTEIN"/>
    <property type="match status" value="1"/>
</dbReference>
<proteinExistence type="predicted"/>
<gene>
    <name evidence="2" type="ORF">GDR74_00885</name>
</gene>
<dbReference type="Pfam" id="PF04402">
    <property type="entry name" value="SIMPL"/>
    <property type="match status" value="1"/>
</dbReference>
<dbReference type="GO" id="GO:0006974">
    <property type="term" value="P:DNA damage response"/>
    <property type="evidence" value="ECO:0007669"/>
    <property type="project" value="TreeGrafter"/>
</dbReference>
<evidence type="ECO:0000256" key="1">
    <source>
        <dbReference type="SAM" id="SignalP"/>
    </source>
</evidence>
<sequence length="258" mass="27679">MPRPQGGAFFSGRGSNVMRLAVLAACAALLASPALAEDPSPPTATVSVMGSGEAQLKPDFARLFVAVETQGDTVGKVVEANRASSEEVLARLSALGVKKEDIRTENFQVFQTPPRVDGMGKEVKAPKFTANHRLRITTRDLDGVGRLAGEIMASPNMLFQSVSFGLDRQEEGGDEARRAAVRDARRQAELYAQAAGVTLGRLLEIRDGSAQPYEPPREMRAMAMKAGGPAEEIPIVPPATLRYTSHVQMVWEIAPAKP</sequence>
<feature type="signal peptide" evidence="1">
    <location>
        <begin position="1"/>
        <end position="36"/>
    </location>
</feature>
<accession>A0A5P9JQ37</accession>
<dbReference type="Gene3D" id="3.30.110.170">
    <property type="entry name" value="Protein of unknown function (DUF541), domain 1"/>
    <property type="match status" value="1"/>
</dbReference>
<keyword evidence="3" id="KW-1185">Reference proteome</keyword>